<proteinExistence type="predicted"/>
<sequence length="120" mass="12857">MPWTLRPAMVRGAFTAVVDNGGDYLDSDLAVEAIAAAAIVASQLPGGTAITSSYAPDSLLGATASKYQTTFQPWRSERWTGSSATIQNGVKRWEETGEDWPALAALRQIRTTIDAALDNR</sequence>
<evidence type="ECO:0000313" key="2">
    <source>
        <dbReference type="Proteomes" id="UP000603904"/>
    </source>
</evidence>
<comment type="caution">
    <text evidence="1">The sequence shown here is derived from an EMBL/GenBank/DDBJ whole genome shotgun (WGS) entry which is preliminary data.</text>
</comment>
<reference evidence="1 2" key="1">
    <citation type="submission" date="2021-01" db="EMBL/GenBank/DDBJ databases">
        <title>Whole genome shotgun sequence of Microbispora corallina NBRC 16416.</title>
        <authorList>
            <person name="Komaki H."/>
            <person name="Tamura T."/>
        </authorList>
    </citation>
    <scope>NUCLEOTIDE SEQUENCE [LARGE SCALE GENOMIC DNA]</scope>
    <source>
        <strain evidence="1 2">NBRC 16416</strain>
    </source>
</reference>
<keyword evidence="2" id="KW-1185">Reference proteome</keyword>
<organism evidence="1 2">
    <name type="scientific">Microbispora corallina</name>
    <dbReference type="NCBI Taxonomy" id="83302"/>
    <lineage>
        <taxon>Bacteria</taxon>
        <taxon>Bacillati</taxon>
        <taxon>Actinomycetota</taxon>
        <taxon>Actinomycetes</taxon>
        <taxon>Streptosporangiales</taxon>
        <taxon>Streptosporangiaceae</taxon>
        <taxon>Microbispora</taxon>
    </lineage>
</organism>
<protein>
    <submittedName>
        <fullName evidence="1">Uncharacterized protein</fullName>
    </submittedName>
</protein>
<dbReference type="Proteomes" id="UP000603904">
    <property type="component" value="Unassembled WGS sequence"/>
</dbReference>
<name>A0ABQ4G904_9ACTN</name>
<gene>
    <name evidence="1" type="ORF">Mco01_64580</name>
</gene>
<dbReference type="Pfam" id="PF14078">
    <property type="entry name" value="DUF4259"/>
    <property type="match status" value="1"/>
</dbReference>
<dbReference type="EMBL" id="BOOC01000039">
    <property type="protein sequence ID" value="GIH43458.1"/>
    <property type="molecule type" value="Genomic_DNA"/>
</dbReference>
<accession>A0ABQ4G904</accession>
<dbReference type="RefSeq" id="WP_204060566.1">
    <property type="nucleotide sequence ID" value="NZ_BAAAGP010000013.1"/>
</dbReference>
<dbReference type="InterPro" id="IPR025355">
    <property type="entry name" value="DUF4259"/>
</dbReference>
<evidence type="ECO:0000313" key="1">
    <source>
        <dbReference type="EMBL" id="GIH43458.1"/>
    </source>
</evidence>